<name>A0A516SFQ4_9NEIS</name>
<dbReference type="SUPFAM" id="SSF53756">
    <property type="entry name" value="UDP-Glycosyltransferase/glycogen phosphorylase"/>
    <property type="match status" value="1"/>
</dbReference>
<sequence length="405" mass="44725">MQLLFLHQNFPGQFRHMARLLAADPSNRLIALGQKQAPGLAGVEMIRYQPKRQPAKTTHRYLQGMESAVLAGQAVVEALLKLKRQGFSPDVIIAHPGWGESLYVKDVFPAARLIHFCEYYYHAEGADAGFDPAFPLSLDDRARIRTRNALHLLNLEQCDVAVAPTGWQKSLHPAIYQDKIHLIHEGVDTGLARPDAAASFTLPDGRVLTGRDKLVTFVARNLEPYRGFPQFMRAIAQLQAMRPDVEVLLVGGDGVSYGSKPKDAANWREKLLAEVTIDPARTHFLGKLPYLDYLKVLQISGAHVYLTYPFVLSWSLLEAMAVGCCVIGSDTAPVREVIQPGQNGYLVDFFDTAALAGLLGQVLDHPEAQAALRQSATDTVRQGYTIGQGSEAWLKLILGPERLDR</sequence>
<evidence type="ECO:0000313" key="4">
    <source>
        <dbReference type="EMBL" id="QDQ26989.1"/>
    </source>
</evidence>
<dbReference type="GO" id="GO:0016757">
    <property type="term" value="F:glycosyltransferase activity"/>
    <property type="evidence" value="ECO:0007669"/>
    <property type="project" value="InterPro"/>
</dbReference>
<dbReference type="Gene3D" id="3.40.50.2000">
    <property type="entry name" value="Glycogen Phosphorylase B"/>
    <property type="match status" value="1"/>
</dbReference>
<dbReference type="PANTHER" id="PTHR46401">
    <property type="entry name" value="GLYCOSYLTRANSFERASE WBBK-RELATED"/>
    <property type="match status" value="1"/>
</dbReference>
<dbReference type="PANTHER" id="PTHR46401:SF2">
    <property type="entry name" value="GLYCOSYLTRANSFERASE WBBK-RELATED"/>
    <property type="match status" value="1"/>
</dbReference>
<organism evidence="4 5">
    <name type="scientific">Chitinimonas arctica</name>
    <dbReference type="NCBI Taxonomy" id="2594795"/>
    <lineage>
        <taxon>Bacteria</taxon>
        <taxon>Pseudomonadati</taxon>
        <taxon>Pseudomonadota</taxon>
        <taxon>Betaproteobacteria</taxon>
        <taxon>Neisseriales</taxon>
        <taxon>Chitinibacteraceae</taxon>
        <taxon>Chitinimonas</taxon>
    </lineage>
</organism>
<protein>
    <submittedName>
        <fullName evidence="4">Glycosyltransferase</fullName>
    </submittedName>
</protein>
<keyword evidence="1 4" id="KW-0808">Transferase</keyword>
<feature type="domain" description="Glycosyl transferase family 4" evidence="3">
    <location>
        <begin position="27"/>
        <end position="190"/>
    </location>
</feature>
<dbReference type="EMBL" id="CP041730">
    <property type="protein sequence ID" value="QDQ26989.1"/>
    <property type="molecule type" value="Genomic_DNA"/>
</dbReference>
<dbReference type="CDD" id="cd03818">
    <property type="entry name" value="GT4_ExpC-like"/>
    <property type="match status" value="1"/>
</dbReference>
<reference evidence="5" key="1">
    <citation type="submission" date="2019-07" db="EMBL/GenBank/DDBJ databases">
        <title>Chitinimonas sp. nov., isolated from Ny-Alesund, arctica soil.</title>
        <authorList>
            <person name="Xu Q."/>
            <person name="Peng F."/>
        </authorList>
    </citation>
    <scope>NUCLEOTIDE SEQUENCE [LARGE SCALE GENOMIC DNA]</scope>
    <source>
        <strain evidence="5">R3-44</strain>
    </source>
</reference>
<feature type="domain" description="Glycosyl transferase family 1" evidence="2">
    <location>
        <begin position="212"/>
        <end position="377"/>
    </location>
</feature>
<dbReference type="InterPro" id="IPR022623">
    <property type="entry name" value="Glyco_trans_4"/>
</dbReference>
<evidence type="ECO:0000259" key="3">
    <source>
        <dbReference type="Pfam" id="PF12000"/>
    </source>
</evidence>
<evidence type="ECO:0000313" key="5">
    <source>
        <dbReference type="Proteomes" id="UP000317550"/>
    </source>
</evidence>
<dbReference type="AlphaFoldDB" id="A0A516SFQ4"/>
<dbReference type="Pfam" id="PF00534">
    <property type="entry name" value="Glycos_transf_1"/>
    <property type="match status" value="1"/>
</dbReference>
<proteinExistence type="predicted"/>
<evidence type="ECO:0000259" key="2">
    <source>
        <dbReference type="Pfam" id="PF00534"/>
    </source>
</evidence>
<accession>A0A516SFQ4</accession>
<dbReference type="Pfam" id="PF12000">
    <property type="entry name" value="Glyco_trans_4_3"/>
    <property type="match status" value="1"/>
</dbReference>
<evidence type="ECO:0000256" key="1">
    <source>
        <dbReference type="ARBA" id="ARBA00022679"/>
    </source>
</evidence>
<keyword evidence="5" id="KW-1185">Reference proteome</keyword>
<dbReference type="KEGG" id="cari:FNU76_11790"/>
<dbReference type="Proteomes" id="UP000317550">
    <property type="component" value="Chromosome"/>
</dbReference>
<dbReference type="InterPro" id="IPR001296">
    <property type="entry name" value="Glyco_trans_1"/>
</dbReference>
<gene>
    <name evidence="4" type="ORF">FNU76_11790</name>
</gene>
<dbReference type="RefSeq" id="WP_144278382.1">
    <property type="nucleotide sequence ID" value="NZ_CP041730.1"/>
</dbReference>
<dbReference type="GO" id="GO:0009103">
    <property type="term" value="P:lipopolysaccharide biosynthetic process"/>
    <property type="evidence" value="ECO:0007669"/>
    <property type="project" value="TreeGrafter"/>
</dbReference>
<dbReference type="OrthoDB" id="506201at2"/>